<accession>A0A8J3QY17</accession>
<keyword evidence="3" id="KW-1133">Transmembrane helix</keyword>
<feature type="transmembrane region" description="Helical" evidence="3">
    <location>
        <begin position="121"/>
        <end position="141"/>
    </location>
</feature>
<dbReference type="RefSeq" id="WP_203921432.1">
    <property type="nucleotide sequence ID" value="NZ_BONZ01000061.1"/>
</dbReference>
<evidence type="ECO:0000313" key="5">
    <source>
        <dbReference type="Proteomes" id="UP000642748"/>
    </source>
</evidence>
<feature type="region of interest" description="Disordered" evidence="2">
    <location>
        <begin position="1"/>
        <end position="117"/>
    </location>
</feature>
<comment type="caution">
    <text evidence="4">The sequence shown here is derived from an EMBL/GenBank/DDBJ whole genome shotgun (WGS) entry which is preliminary data.</text>
</comment>
<reference evidence="4" key="1">
    <citation type="submission" date="2021-01" db="EMBL/GenBank/DDBJ databases">
        <title>Whole genome shotgun sequence of Rugosimonospora africana NBRC 104875.</title>
        <authorList>
            <person name="Komaki H."/>
            <person name="Tamura T."/>
        </authorList>
    </citation>
    <scope>NUCLEOTIDE SEQUENCE</scope>
    <source>
        <strain evidence="4">NBRC 104875</strain>
    </source>
</reference>
<name>A0A8J3QY17_9ACTN</name>
<dbReference type="PANTHER" id="PTHR37313:SF2">
    <property type="entry name" value="UPF0749 PROTEIN YLXX"/>
    <property type="match status" value="1"/>
</dbReference>
<dbReference type="Gene3D" id="3.30.70.1880">
    <property type="entry name" value="Protein of unknown function DUF881"/>
    <property type="match status" value="1"/>
</dbReference>
<evidence type="ECO:0000256" key="1">
    <source>
        <dbReference type="ARBA" id="ARBA00009108"/>
    </source>
</evidence>
<dbReference type="AlphaFoldDB" id="A0A8J3QY17"/>
<evidence type="ECO:0008006" key="6">
    <source>
        <dbReference type="Google" id="ProtNLM"/>
    </source>
</evidence>
<evidence type="ECO:0000256" key="3">
    <source>
        <dbReference type="SAM" id="Phobius"/>
    </source>
</evidence>
<dbReference type="Pfam" id="PF05949">
    <property type="entry name" value="DUF881"/>
    <property type="match status" value="1"/>
</dbReference>
<evidence type="ECO:0000313" key="4">
    <source>
        <dbReference type="EMBL" id="GIH17885.1"/>
    </source>
</evidence>
<evidence type="ECO:0000256" key="2">
    <source>
        <dbReference type="SAM" id="MobiDB-lite"/>
    </source>
</evidence>
<keyword evidence="3" id="KW-0812">Transmembrane</keyword>
<feature type="compositionally biased region" description="Low complexity" evidence="2">
    <location>
        <begin position="104"/>
        <end position="115"/>
    </location>
</feature>
<dbReference type="EMBL" id="BONZ01000061">
    <property type="protein sequence ID" value="GIH17885.1"/>
    <property type="molecule type" value="Genomic_DNA"/>
</dbReference>
<keyword evidence="3" id="KW-0472">Membrane</keyword>
<feature type="compositionally biased region" description="Pro residues" evidence="2">
    <location>
        <begin position="79"/>
        <end position="90"/>
    </location>
</feature>
<feature type="compositionally biased region" description="Low complexity" evidence="2">
    <location>
        <begin position="21"/>
        <end position="63"/>
    </location>
</feature>
<proteinExistence type="inferred from homology"/>
<keyword evidence="5" id="KW-1185">Reference proteome</keyword>
<gene>
    <name evidence="4" type="ORF">Raf01_60570</name>
</gene>
<sequence length="349" mass="35315">MTEDDDRTGGGGPEPVEQDTGGSAVSGSVPSAAAVSGSPLPEPRSPAGASAGAPAAPARSEPTVPEPAVPEPPGRESGPPEPAVPEPTVPEPAARESGPPEPAPAESAADGSSSAPRRRRVSAAGAVIGLLLGLLGFALVVQLRSNAGDEQLSTERPEDLVRILSDLDARKDRLSQEISQEQTLQQQLQAGSQSRQAALAEASQRADALGILAGTLPAEGPGLRVQFSADTKPVRASDVLDAVEELRGAGAEAMQIAGRQGAPVRIIASTSFVDGANGSLTVDGRTLSGPYTITVIGDPQTMQIALNIPSGVVDNVHNNGGTVSVVTPGTVQVTALHENNPPRYAKPAS</sequence>
<dbReference type="GO" id="GO:0005886">
    <property type="term" value="C:plasma membrane"/>
    <property type="evidence" value="ECO:0007669"/>
    <property type="project" value="TreeGrafter"/>
</dbReference>
<dbReference type="InterPro" id="IPR010273">
    <property type="entry name" value="DUF881"/>
</dbReference>
<dbReference type="PANTHER" id="PTHR37313">
    <property type="entry name" value="UPF0749 PROTEIN RV1825"/>
    <property type="match status" value="1"/>
</dbReference>
<dbReference type="Proteomes" id="UP000642748">
    <property type="component" value="Unassembled WGS sequence"/>
</dbReference>
<organism evidence="4 5">
    <name type="scientific">Rugosimonospora africana</name>
    <dbReference type="NCBI Taxonomy" id="556532"/>
    <lineage>
        <taxon>Bacteria</taxon>
        <taxon>Bacillati</taxon>
        <taxon>Actinomycetota</taxon>
        <taxon>Actinomycetes</taxon>
        <taxon>Micromonosporales</taxon>
        <taxon>Micromonosporaceae</taxon>
        <taxon>Rugosimonospora</taxon>
    </lineage>
</organism>
<comment type="similarity">
    <text evidence="1">Belongs to the UPF0749 family.</text>
</comment>
<protein>
    <recommendedName>
        <fullName evidence="6">DUF881 domain-containing protein</fullName>
    </recommendedName>
</protein>